<dbReference type="EMBL" id="JACGWS010000007">
    <property type="protein sequence ID" value="MBC8755479.1"/>
    <property type="molecule type" value="Genomic_DNA"/>
</dbReference>
<evidence type="ECO:0000259" key="8">
    <source>
        <dbReference type="Pfam" id="PF02518"/>
    </source>
</evidence>
<gene>
    <name evidence="9" type="ORF">H2O64_12450</name>
</gene>
<dbReference type="PANTHER" id="PTHR24421:SF10">
    <property type="entry name" value="NITRATE_NITRITE SENSOR PROTEIN NARQ"/>
    <property type="match status" value="1"/>
</dbReference>
<comment type="caution">
    <text evidence="9">The sequence shown here is derived from an EMBL/GenBank/DDBJ whole genome shotgun (WGS) entry which is preliminary data.</text>
</comment>
<dbReference type="SUPFAM" id="SSF55874">
    <property type="entry name" value="ATPase domain of HSP90 chaperone/DNA topoisomerase II/histidine kinase"/>
    <property type="match status" value="1"/>
</dbReference>
<dbReference type="InterPro" id="IPR003594">
    <property type="entry name" value="HATPase_dom"/>
</dbReference>
<proteinExistence type="predicted"/>
<keyword evidence="5" id="KW-0902">Two-component regulatory system</keyword>
<evidence type="ECO:0000256" key="7">
    <source>
        <dbReference type="SAM" id="Phobius"/>
    </source>
</evidence>
<dbReference type="RefSeq" id="WP_187562532.1">
    <property type="nucleotide sequence ID" value="NZ_JACGWS010000007.1"/>
</dbReference>
<comment type="catalytic activity">
    <reaction evidence="1">
        <text>ATP + protein L-histidine = ADP + protein N-phospho-L-histidine.</text>
        <dbReference type="EC" id="2.7.13.3"/>
    </reaction>
</comment>
<feature type="transmembrane region" description="Helical" evidence="7">
    <location>
        <begin position="432"/>
        <end position="451"/>
    </location>
</feature>
<dbReference type="InterPro" id="IPR050482">
    <property type="entry name" value="Sensor_HK_TwoCompSys"/>
</dbReference>
<dbReference type="Gene3D" id="1.25.40.10">
    <property type="entry name" value="Tetratricopeptide repeat domain"/>
    <property type="match status" value="2"/>
</dbReference>
<keyword evidence="4" id="KW-0418">Kinase</keyword>
<dbReference type="Pfam" id="PF02518">
    <property type="entry name" value="HATPase_c"/>
    <property type="match status" value="1"/>
</dbReference>
<evidence type="ECO:0000256" key="1">
    <source>
        <dbReference type="ARBA" id="ARBA00000085"/>
    </source>
</evidence>
<dbReference type="EC" id="2.7.13.3" evidence="2"/>
<evidence type="ECO:0000313" key="9">
    <source>
        <dbReference type="EMBL" id="MBC8755479.1"/>
    </source>
</evidence>
<dbReference type="PROSITE" id="PS51257">
    <property type="entry name" value="PROKAR_LIPOPROTEIN"/>
    <property type="match status" value="1"/>
</dbReference>
<dbReference type="InterPro" id="IPR011990">
    <property type="entry name" value="TPR-like_helical_dom_sf"/>
</dbReference>
<keyword evidence="7" id="KW-1133">Transmembrane helix</keyword>
<dbReference type="InterPro" id="IPR019734">
    <property type="entry name" value="TPR_rpt"/>
</dbReference>
<feature type="domain" description="Histidine kinase/HSP90-like ATPase" evidence="8">
    <location>
        <begin position="566"/>
        <end position="650"/>
    </location>
</feature>
<keyword evidence="3" id="KW-0808">Transferase</keyword>
<name>A0ABR7QAY1_9FLAO</name>
<reference evidence="9 10" key="1">
    <citation type="submission" date="2020-07" db="EMBL/GenBank/DDBJ databases">
        <title>Description of Kordia aestuariivivens sp. nov., isolated from a tidal flat.</title>
        <authorList>
            <person name="Park S."/>
            <person name="Yoon J.-H."/>
        </authorList>
    </citation>
    <scope>NUCLEOTIDE SEQUENCE [LARGE SCALE GENOMIC DNA]</scope>
    <source>
        <strain evidence="9 10">YSTF-M3</strain>
    </source>
</reference>
<feature type="coiled-coil region" evidence="6">
    <location>
        <begin position="373"/>
        <end position="425"/>
    </location>
</feature>
<evidence type="ECO:0000256" key="5">
    <source>
        <dbReference type="ARBA" id="ARBA00023012"/>
    </source>
</evidence>
<keyword evidence="7" id="KW-0472">Membrane</keyword>
<organism evidence="9 10">
    <name type="scientific">Kordia aestuariivivens</name>
    <dbReference type="NCBI Taxonomy" id="2759037"/>
    <lineage>
        <taxon>Bacteria</taxon>
        <taxon>Pseudomonadati</taxon>
        <taxon>Bacteroidota</taxon>
        <taxon>Flavobacteriia</taxon>
        <taxon>Flavobacteriales</taxon>
        <taxon>Flavobacteriaceae</taxon>
        <taxon>Kordia</taxon>
    </lineage>
</organism>
<dbReference type="SUPFAM" id="SSF48452">
    <property type="entry name" value="TPR-like"/>
    <property type="match status" value="2"/>
</dbReference>
<dbReference type="InterPro" id="IPR036890">
    <property type="entry name" value="HATPase_C_sf"/>
</dbReference>
<protein>
    <recommendedName>
        <fullName evidence="2">histidine kinase</fullName>
        <ecNumber evidence="2">2.7.13.3</ecNumber>
    </recommendedName>
</protein>
<keyword evidence="10" id="KW-1185">Reference proteome</keyword>
<evidence type="ECO:0000256" key="3">
    <source>
        <dbReference type="ARBA" id="ARBA00022679"/>
    </source>
</evidence>
<accession>A0ABR7QAY1</accession>
<dbReference type="Proteomes" id="UP000619238">
    <property type="component" value="Unassembled WGS sequence"/>
</dbReference>
<evidence type="ECO:0000313" key="10">
    <source>
        <dbReference type="Proteomes" id="UP000619238"/>
    </source>
</evidence>
<dbReference type="PANTHER" id="PTHR24421">
    <property type="entry name" value="NITRATE/NITRITE SENSOR PROTEIN NARX-RELATED"/>
    <property type="match status" value="1"/>
</dbReference>
<sequence>MKLPIATSFFLFAIFLMVISACESEVVKKRSKSPEIVALKKKVKEFRKRNDYDNAIVCQNELIAVAGRLRDSSSIQFGYFTQYTNYREIGNTDSMFLYLQKWYDISERLNDTRWMASASRSQGTLLEREGEFQEAFNKFSRAKKLYLQINDTIRVASILSEIAYLQKKQGNFGASQLSALEGLNYVENTNELKTLGGLYHVLSVASRETGNTDMAIERIDQALKLVEDSIGREKIDAKSIIQFKNTKANIYKELEEFDNAIQIYEELLVDKSLVISMKESARINGNLAHTLFLKNGFNKRSDSLLNNSLLINKEIDYASGLHSTYLKLAELYKDEDKERSIEFVNRAITYARDLVNKKAIHEGIQMKIVVALGNEYVNEYMSLDKELEQKEEELGSLFANERYNYNKAENEKIIVENKANKAEKDKALSQNIVLILIILLIVLIVVIYFIYQKIKRRHKIEKVKTVHVTEARISSKVHDELANDLYKLISQLETTDPEKETILDKLDVIYNQARDISKQIQGVETGEGFAEELSNLFRSYQSEEVNVLLKRYNIDIWNGISSHIKITVYRVLQELLTNMKKHSNAVLVVVSIEKNNKQLFIQYIDNGKGFAEEISKNGLQNAENRIHAIEGTLTFDTELHKGCKFSINVPV</sequence>
<keyword evidence="7" id="KW-0812">Transmembrane</keyword>
<evidence type="ECO:0000256" key="6">
    <source>
        <dbReference type="SAM" id="Coils"/>
    </source>
</evidence>
<dbReference type="Gene3D" id="3.30.565.10">
    <property type="entry name" value="Histidine kinase-like ATPase, C-terminal domain"/>
    <property type="match status" value="1"/>
</dbReference>
<dbReference type="Pfam" id="PF13181">
    <property type="entry name" value="TPR_8"/>
    <property type="match status" value="1"/>
</dbReference>
<evidence type="ECO:0000256" key="2">
    <source>
        <dbReference type="ARBA" id="ARBA00012438"/>
    </source>
</evidence>
<dbReference type="CDD" id="cd16917">
    <property type="entry name" value="HATPase_UhpB-NarQ-NarX-like"/>
    <property type="match status" value="1"/>
</dbReference>
<keyword evidence="6" id="KW-0175">Coiled coil</keyword>
<evidence type="ECO:0000256" key="4">
    <source>
        <dbReference type="ARBA" id="ARBA00022777"/>
    </source>
</evidence>